<gene>
    <name evidence="1" type="ORF">I0C86_14255</name>
</gene>
<evidence type="ECO:0000313" key="2">
    <source>
        <dbReference type="Proteomes" id="UP000638560"/>
    </source>
</evidence>
<protein>
    <recommendedName>
        <fullName evidence="3">Baseplate protein J-like domain-containing protein</fullName>
    </recommendedName>
</protein>
<dbReference type="RefSeq" id="WP_196201693.1">
    <property type="nucleotide sequence ID" value="NZ_JADPUN010000145.1"/>
</dbReference>
<dbReference type="Proteomes" id="UP000638560">
    <property type="component" value="Unassembled WGS sequence"/>
</dbReference>
<dbReference type="EMBL" id="JADPUN010000145">
    <property type="protein sequence ID" value="MBF9130111.1"/>
    <property type="molecule type" value="Genomic_DNA"/>
</dbReference>
<name>A0ABS0GVL4_9ACTN</name>
<organism evidence="1 2">
    <name type="scientific">Plantactinospora alkalitolerans</name>
    <dbReference type="NCBI Taxonomy" id="2789879"/>
    <lineage>
        <taxon>Bacteria</taxon>
        <taxon>Bacillati</taxon>
        <taxon>Actinomycetota</taxon>
        <taxon>Actinomycetes</taxon>
        <taxon>Micromonosporales</taxon>
        <taxon>Micromonosporaceae</taxon>
        <taxon>Plantactinospora</taxon>
    </lineage>
</organism>
<evidence type="ECO:0008006" key="3">
    <source>
        <dbReference type="Google" id="ProtNLM"/>
    </source>
</evidence>
<proteinExistence type="predicted"/>
<evidence type="ECO:0000313" key="1">
    <source>
        <dbReference type="EMBL" id="MBF9130111.1"/>
    </source>
</evidence>
<sequence length="1322" mass="142593">MTIQRVVWTLLPDPAAAPTADGGAPLTLLASPRLGDDHAGSERRLGDYPDVARLPEVLRGITVTLAGSAGVVTLPATFVDAAPDATAWAALFPHELPVVPFRIPAVLAGRAVGDAREGPPDIQSYPARLVHDTLISRYGSLLRGEGPAAGRSGPGGTRIAGLDWAWVDELLGAVGYDAPDGIPTTIRRDQREIGSADAFRRLTEFHGNGSLAAARRVPGTGGLRAEHANPVLDREFHAAFAALSDHPELLARVGLLRRLRVTLPAGLAGAVRIRAVPEHDSGISDYRPWTRCVIEDGHLRAAMADGSADPGYLPLADEERFSVLALDTDAAGLALRSYAAGLAGAVRDAPPPTPELPVARSDGLWVAEAEREVRFQEALRHAAERLDVDLAGGGDGDKVVLTADDVQQGYRVDVRDEETGRWYSLCRRVGRYRVVGVSDELPLDDEGTVCDALGEGDDGVSRLHQSLFRWNDWSLVVPPPGGTLDLAGHPGHPPPPATNLPFSLTVDVARGSLPALRYGRSYSFRARVVDVAGRSVPFVPETTASTSATRPHWYRRHEPVPSPVLVLRRPVTEGESVAVLVVRTDNRDGAPAQPTRTCERHVLAPKAAIATLERHGVLDVPGEHRPDPEAYTLLFDRDRCVVTGSRAPDGHDTPYIDADTTALPWLPDPLARGIALRELPDLADVRLPWPSGSAWYDRTPVRLVLVPAPIDAPQVSVETEPGMVRIALAPGTTLLTRLSSHLDPGDEEILAPWRWFADNPEHAGEDLSVVRDAVLAGAVEQLTPALDVRLVHAVRCPVEPPAFGRVRVERQPGETAFDLVDDSITVHQATTRSVHVDAVWTETVDNPDQGPPVRVERRLRLEPAAADRCGVWDEETRTRPSRLLLRGNSGDTRYREVTFTPVATSRFAAYFTRRRRIRLSGDADVDITADGFVPGTVTVRVVGKDGRADARAVSADRDVHVNYAAGRVRRRTDGSLPEGAEVEVSFVDQPIWRAGQPVTRSVPATVRPAAPVIHSIVPAYAWSRENQGNVVVSRCEGGLLRVFLERPWCDSGDGELLAVLLAAHDIPLAEPVSPGDQSGHGMLYNATEINRDPTILSGPRSNLTPASFPRATTEMVVRVSRWSARAFGHQVEFDARRGLWFADVAIAHPGYGQFVRLSLARLQPGAVSASQPGEEDPHLSPVIDAGFHQVPPDRTTVVTIEGRRATVTVTGPSAIVASGLADIPHAPTNPTRITATLEVDAPASGDSAVWEGLDTLAEVILARQPTDYQSSSSSVTWIGTVDLPTEPGDVPMRLLIREYQELPDDPPDIVLSRVHHLDVLDL</sequence>
<accession>A0ABS0GVL4</accession>
<comment type="caution">
    <text evidence="1">The sequence shown here is derived from an EMBL/GenBank/DDBJ whole genome shotgun (WGS) entry which is preliminary data.</text>
</comment>
<keyword evidence="2" id="KW-1185">Reference proteome</keyword>
<reference evidence="1 2" key="1">
    <citation type="submission" date="2020-11" db="EMBL/GenBank/DDBJ databases">
        <title>A novel isolate from a Black sea contaminated sediment with potential to produce alkanes: Plantactinospora alkalitolerans sp. nov.</title>
        <authorList>
            <person name="Carro L."/>
            <person name="Veyisoglu A."/>
            <person name="Guven K."/>
            <person name="Schumann P."/>
            <person name="Klenk H.-P."/>
            <person name="Sahin N."/>
        </authorList>
    </citation>
    <scope>NUCLEOTIDE SEQUENCE [LARGE SCALE GENOMIC DNA]</scope>
    <source>
        <strain evidence="1 2">S1510</strain>
    </source>
</reference>